<proteinExistence type="predicted"/>
<reference evidence="1 2" key="1">
    <citation type="submission" date="2024-12" db="EMBL/GenBank/DDBJ databases">
        <title>The coexistence of Mycolicibacterium septicum and Mycolicibacterium nivoides in clinical samples.</title>
        <authorList>
            <person name="Wang C."/>
            <person name="Feng Y."/>
            <person name="Zong Z."/>
        </authorList>
    </citation>
    <scope>NUCLEOTIDE SEQUENCE [LARGE SCALE GENOMIC DNA]</scope>
    <source>
        <strain evidence="1 2">120309</strain>
    </source>
</reference>
<comment type="caution">
    <text evidence="1">The sequence shown here is derived from an EMBL/GenBank/DDBJ whole genome shotgun (WGS) entry which is preliminary data.</text>
</comment>
<organism evidence="1 2">
    <name type="scientific">Mycolicibacterium nivoides</name>
    <dbReference type="NCBI Taxonomy" id="2487344"/>
    <lineage>
        <taxon>Bacteria</taxon>
        <taxon>Bacillati</taxon>
        <taxon>Actinomycetota</taxon>
        <taxon>Actinomycetes</taxon>
        <taxon>Mycobacteriales</taxon>
        <taxon>Mycobacteriaceae</taxon>
        <taxon>Mycolicibacterium</taxon>
    </lineage>
</organism>
<dbReference type="Gene3D" id="3.40.50.720">
    <property type="entry name" value="NAD(P)-binding Rossmann-like Domain"/>
    <property type="match status" value="1"/>
</dbReference>
<gene>
    <name evidence="1" type="ORF">ACK4CT_34450</name>
</gene>
<dbReference type="EMBL" id="JBKBDD010000021">
    <property type="protein sequence ID" value="MFN6548277.1"/>
    <property type="molecule type" value="Genomic_DNA"/>
</dbReference>
<evidence type="ECO:0000313" key="2">
    <source>
        <dbReference type="Proteomes" id="UP001635816"/>
    </source>
</evidence>
<name>A0ABW9LMM3_9MYCO</name>
<accession>A0ABW9LMM3</accession>
<dbReference type="Gene3D" id="3.90.180.10">
    <property type="entry name" value="Medium-chain alcohol dehydrogenases, catalytic domain"/>
    <property type="match status" value="1"/>
</dbReference>
<sequence>MTDSVPPHTRIVVVGVCQQPDIITPVIGITKELSIRFVFAYRPDEFARALDWIVTGTVDVGPFVTATLPLEAATEALNELRQPDRHCKILLLPS</sequence>
<dbReference type="RefSeq" id="WP_409545799.1">
    <property type="nucleotide sequence ID" value="NZ_JBKBDD010000021.1"/>
</dbReference>
<protein>
    <recommendedName>
        <fullName evidence="3">Alcohol dehydrogenase</fullName>
    </recommendedName>
</protein>
<evidence type="ECO:0000313" key="1">
    <source>
        <dbReference type="EMBL" id="MFN6548277.1"/>
    </source>
</evidence>
<evidence type="ECO:0008006" key="3">
    <source>
        <dbReference type="Google" id="ProtNLM"/>
    </source>
</evidence>
<dbReference type="Proteomes" id="UP001635816">
    <property type="component" value="Unassembled WGS sequence"/>
</dbReference>
<keyword evidence="2" id="KW-1185">Reference proteome</keyword>